<dbReference type="SUPFAM" id="SSF109854">
    <property type="entry name" value="DinB/YfiT-like putative metalloenzymes"/>
    <property type="match status" value="1"/>
</dbReference>
<sequence length="208" mass="22926">MPATAHPLVEAERRDLVAVLEQLTEEQWSAPSLCHGWRVREVVAHTTMPYRYGMVRLLVAMTKARGNFDRAADTCARADAREMTDAELLDCLRSNVAHPWQPPRSDSSAPLWHEVIHGLDITVALGLERRVPDERIAMLLGSVSPESVGYFGANLDGIRLRADDHDWEYGSGDIVSGDAQHLLLVLTGRALPPGLLKGARAEQFTATV</sequence>
<evidence type="ECO:0000313" key="2">
    <source>
        <dbReference type="EMBL" id="SQI29837.1"/>
    </source>
</evidence>
<dbReference type="Pfam" id="PF11716">
    <property type="entry name" value="MDMPI_N"/>
    <property type="match status" value="1"/>
</dbReference>
<name>A0A2X4TQM2_9NOCA</name>
<evidence type="ECO:0000259" key="1">
    <source>
        <dbReference type="Pfam" id="PF11716"/>
    </source>
</evidence>
<dbReference type="STRING" id="1219011.GCA_001895045_02127"/>
<dbReference type="InterPro" id="IPR034660">
    <property type="entry name" value="DinB/YfiT-like"/>
</dbReference>
<gene>
    <name evidence="2" type="ORF">NCTC10994_01269</name>
</gene>
<keyword evidence="3" id="KW-1185">Reference proteome</keyword>
<protein>
    <submittedName>
        <fullName evidence="2">Uncharacterized Actinobacterial protein</fullName>
    </submittedName>
</protein>
<accession>A0A2X4TQM2</accession>
<dbReference type="KEGG" id="rcr:NCTC10994_01269"/>
<dbReference type="Proteomes" id="UP000249091">
    <property type="component" value="Chromosome 1"/>
</dbReference>
<dbReference type="EMBL" id="LS483468">
    <property type="protein sequence ID" value="SQI29837.1"/>
    <property type="molecule type" value="Genomic_DNA"/>
</dbReference>
<dbReference type="InterPro" id="IPR017517">
    <property type="entry name" value="Maleyloyr_isom"/>
</dbReference>
<dbReference type="RefSeq" id="WP_072700147.1">
    <property type="nucleotide sequence ID" value="NZ_JAFBBL010000001.1"/>
</dbReference>
<proteinExistence type="predicted"/>
<reference evidence="2 3" key="1">
    <citation type="submission" date="2018-06" db="EMBL/GenBank/DDBJ databases">
        <authorList>
            <consortium name="Pathogen Informatics"/>
            <person name="Doyle S."/>
        </authorList>
    </citation>
    <scope>NUCLEOTIDE SEQUENCE [LARGE SCALE GENOMIC DNA]</scope>
    <source>
        <strain evidence="2 3">NCTC10994</strain>
    </source>
</reference>
<dbReference type="AlphaFoldDB" id="A0A2X4TQM2"/>
<evidence type="ECO:0000313" key="3">
    <source>
        <dbReference type="Proteomes" id="UP000249091"/>
    </source>
</evidence>
<dbReference type="InterPro" id="IPR024344">
    <property type="entry name" value="MDMPI_metal-binding"/>
</dbReference>
<dbReference type="NCBIfam" id="TIGR03083">
    <property type="entry name" value="maleylpyruvate isomerase family mycothiol-dependent enzyme"/>
    <property type="match status" value="1"/>
</dbReference>
<dbReference type="Gene3D" id="1.20.120.450">
    <property type="entry name" value="dinb family like domain"/>
    <property type="match status" value="1"/>
</dbReference>
<feature type="domain" description="Mycothiol-dependent maleylpyruvate isomerase metal-binding" evidence="1">
    <location>
        <begin position="10"/>
        <end position="97"/>
    </location>
</feature>
<dbReference type="GO" id="GO:0046872">
    <property type="term" value="F:metal ion binding"/>
    <property type="evidence" value="ECO:0007669"/>
    <property type="project" value="InterPro"/>
</dbReference>
<organism evidence="2 3">
    <name type="scientific">Rhodococcus coprophilus</name>
    <dbReference type="NCBI Taxonomy" id="38310"/>
    <lineage>
        <taxon>Bacteria</taxon>
        <taxon>Bacillati</taxon>
        <taxon>Actinomycetota</taxon>
        <taxon>Actinomycetes</taxon>
        <taxon>Mycobacteriales</taxon>
        <taxon>Nocardiaceae</taxon>
        <taxon>Rhodococcus</taxon>
    </lineage>
</organism>